<gene>
    <name evidence="6" type="ORF">CF386_06760</name>
</gene>
<accession>A0A220VEC9</accession>
<name>A0A220VEC9_9GAMM</name>
<dbReference type="KEGG" id="pmai:CF386_06760"/>
<keyword evidence="7" id="KW-1185">Reference proteome</keyword>
<dbReference type="EMBL" id="CP022355">
    <property type="protein sequence ID" value="ASK78717.1"/>
    <property type="molecule type" value="Genomic_DNA"/>
</dbReference>
<dbReference type="SMART" id="SM01144">
    <property type="entry name" value="DTW"/>
    <property type="match status" value="1"/>
</dbReference>
<dbReference type="GO" id="GO:0016432">
    <property type="term" value="F:tRNA-uridine aminocarboxypropyltransferase activity"/>
    <property type="evidence" value="ECO:0007669"/>
    <property type="project" value="UniProtKB-EC"/>
</dbReference>
<dbReference type="GO" id="GO:0008033">
    <property type="term" value="P:tRNA processing"/>
    <property type="evidence" value="ECO:0007669"/>
    <property type="project" value="UniProtKB-KW"/>
</dbReference>
<evidence type="ECO:0000256" key="3">
    <source>
        <dbReference type="ARBA" id="ARBA00022691"/>
    </source>
</evidence>
<keyword evidence="3" id="KW-0949">S-adenosyl-L-methionine</keyword>
<sequence length="268" mass="31512">MFKVVSVKSYNKIKIFICNSFKNQFGKQFVIKINDYFHLYKEAKLNSTKPFKARGSKITRCHRCFLKDSLCICEYRKTLETNANFLILMHSNEILKPSNTGKLIVDLFPKTKCFKWDRKKPGTELLNELNNDKIRPVIIFPNQYLSEPNREIDSSEIQSLNYEKFLFIILDGSWYEARKMFRSSEYLKKFPVLSLNSIHISEYRLRSSDNKTHLSTAEVAANILKEFGEGSNAKKLFQWFELFNSHYMNGKKNIDTKNDHLISKILTN</sequence>
<dbReference type="PANTHER" id="PTHR21392">
    <property type="entry name" value="TRNA-URIDINE AMINOCARBOXYPROPYLTRANSFERASE 2"/>
    <property type="match status" value="1"/>
</dbReference>
<dbReference type="InterPro" id="IPR005636">
    <property type="entry name" value="DTW"/>
</dbReference>
<evidence type="ECO:0000256" key="2">
    <source>
        <dbReference type="ARBA" id="ARBA00022679"/>
    </source>
</evidence>
<evidence type="ECO:0000313" key="7">
    <source>
        <dbReference type="Proteomes" id="UP000242175"/>
    </source>
</evidence>
<keyword evidence="2" id="KW-0808">Transferase</keyword>
<dbReference type="AlphaFoldDB" id="A0A220VEC9"/>
<evidence type="ECO:0000313" key="6">
    <source>
        <dbReference type="EMBL" id="ASK78717.1"/>
    </source>
</evidence>
<dbReference type="Pfam" id="PF03942">
    <property type="entry name" value="DTW"/>
    <property type="match status" value="1"/>
</dbReference>
<evidence type="ECO:0000256" key="4">
    <source>
        <dbReference type="ARBA" id="ARBA00022694"/>
    </source>
</evidence>
<evidence type="ECO:0000256" key="1">
    <source>
        <dbReference type="ARBA" id="ARBA00012386"/>
    </source>
</evidence>
<reference evidence="6 7" key="1">
    <citation type="journal article" date="2016" name="Int. J. Syst. Evol. Microbiol.">
        <title>Paraphotobacterium marinum gen. nov., sp. nov., a member of the family Vibrionaceae, isolated from surface seawater.</title>
        <authorList>
            <person name="Huang Z."/>
            <person name="Dong C."/>
            <person name="Shao Z."/>
        </authorList>
    </citation>
    <scope>NUCLEOTIDE SEQUENCE [LARGE SCALE GENOMIC DNA]</scope>
    <source>
        <strain evidence="6 7">NSCS20N07D</strain>
    </source>
</reference>
<feature type="domain" description="DTW" evidence="5">
    <location>
        <begin position="57"/>
        <end position="252"/>
    </location>
</feature>
<keyword evidence="4" id="KW-0819">tRNA processing</keyword>
<evidence type="ECO:0000259" key="5">
    <source>
        <dbReference type="SMART" id="SM01144"/>
    </source>
</evidence>
<organism evidence="6 7">
    <name type="scientific">Paraphotobacterium marinum</name>
    <dbReference type="NCBI Taxonomy" id="1755811"/>
    <lineage>
        <taxon>Bacteria</taxon>
        <taxon>Pseudomonadati</taxon>
        <taxon>Pseudomonadota</taxon>
        <taxon>Gammaproteobacteria</taxon>
        <taxon>Vibrionales</taxon>
        <taxon>Vibrionaceae</taxon>
        <taxon>Paraphotobacterium</taxon>
    </lineage>
</organism>
<proteinExistence type="predicted"/>
<dbReference type="PANTHER" id="PTHR21392:SF1">
    <property type="entry name" value="TRNA-URIDINE AMINOCARBOXYPROPYLTRANSFERASE"/>
    <property type="match status" value="1"/>
</dbReference>
<dbReference type="EC" id="2.5.1.25" evidence="1"/>
<dbReference type="Proteomes" id="UP000242175">
    <property type="component" value="Chromosome large"/>
</dbReference>
<protein>
    <recommendedName>
        <fullName evidence="1">tRNA-uridine aminocarboxypropyltransferase</fullName>
        <ecNumber evidence="1">2.5.1.25</ecNumber>
    </recommendedName>
</protein>
<dbReference type="InterPro" id="IPR039262">
    <property type="entry name" value="DTWD2/TAPT"/>
</dbReference>